<gene>
    <name evidence="2" type="ORF">VITISV_035704</name>
</gene>
<reference evidence="2" key="1">
    <citation type="journal article" date="2007" name="PLoS ONE">
        <title>The first genome sequence of an elite grapevine cultivar (Pinot noir Vitis vinifera L.): coping with a highly heterozygous genome.</title>
        <authorList>
            <person name="Velasco R."/>
            <person name="Zharkikh A."/>
            <person name="Troggio M."/>
            <person name="Cartwright D.A."/>
            <person name="Cestaro A."/>
            <person name="Pruss D."/>
            <person name="Pindo M."/>
            <person name="FitzGerald L.M."/>
            <person name="Vezzulli S."/>
            <person name="Reid J."/>
            <person name="Malacarne G."/>
            <person name="Iliev D."/>
            <person name="Coppola G."/>
            <person name="Wardell B."/>
            <person name="Micheletti D."/>
            <person name="Macalma T."/>
            <person name="Facci M."/>
            <person name="Mitchell J.T."/>
            <person name="Perazzolli M."/>
            <person name="Eldredge G."/>
            <person name="Gatto P."/>
            <person name="Oyzerski R."/>
            <person name="Moretto M."/>
            <person name="Gutin N."/>
            <person name="Stefanini M."/>
            <person name="Chen Y."/>
            <person name="Segala C."/>
            <person name="Davenport C."/>
            <person name="Dematte L."/>
            <person name="Mraz A."/>
            <person name="Battilana J."/>
            <person name="Stormo K."/>
            <person name="Costa F."/>
            <person name="Tao Q."/>
            <person name="Si-Ammour A."/>
            <person name="Harkins T."/>
            <person name="Lackey A."/>
            <person name="Perbost C."/>
            <person name="Taillon B."/>
            <person name="Stella A."/>
            <person name="Solovyev V."/>
            <person name="Fawcett J.A."/>
            <person name="Sterck L."/>
            <person name="Vandepoele K."/>
            <person name="Grando S.M."/>
            <person name="Toppo S."/>
            <person name="Moser C."/>
            <person name="Lanchbury J."/>
            <person name="Bogden R."/>
            <person name="Skolnick M."/>
            <person name="Sgaramella V."/>
            <person name="Bhatnagar S.K."/>
            <person name="Fontana P."/>
            <person name="Gutin A."/>
            <person name="Van de Peer Y."/>
            <person name="Salamini F."/>
            <person name="Viola R."/>
        </authorList>
    </citation>
    <scope>NUCLEOTIDE SEQUENCE</scope>
</reference>
<protein>
    <submittedName>
        <fullName evidence="2">Uncharacterized protein</fullName>
    </submittedName>
</protein>
<name>A5ARI3_VITVI</name>
<evidence type="ECO:0000313" key="2">
    <source>
        <dbReference type="EMBL" id="CAN67052.1"/>
    </source>
</evidence>
<evidence type="ECO:0000256" key="1">
    <source>
        <dbReference type="SAM" id="MobiDB-lite"/>
    </source>
</evidence>
<accession>A5ARI3</accession>
<organism evidence="2">
    <name type="scientific">Vitis vinifera</name>
    <name type="common">Grape</name>
    <dbReference type="NCBI Taxonomy" id="29760"/>
    <lineage>
        <taxon>Eukaryota</taxon>
        <taxon>Viridiplantae</taxon>
        <taxon>Streptophyta</taxon>
        <taxon>Embryophyta</taxon>
        <taxon>Tracheophyta</taxon>
        <taxon>Spermatophyta</taxon>
        <taxon>Magnoliopsida</taxon>
        <taxon>eudicotyledons</taxon>
        <taxon>Gunneridae</taxon>
        <taxon>Pentapetalae</taxon>
        <taxon>rosids</taxon>
        <taxon>Vitales</taxon>
        <taxon>Vitaceae</taxon>
        <taxon>Viteae</taxon>
        <taxon>Vitis</taxon>
    </lineage>
</organism>
<dbReference type="AlphaFoldDB" id="A5ARI3"/>
<dbReference type="EMBL" id="AM433023">
    <property type="protein sequence ID" value="CAN67052.1"/>
    <property type="molecule type" value="Genomic_DNA"/>
</dbReference>
<proteinExistence type="predicted"/>
<sequence length="140" mass="16021">MEEGVRNIPGDEREGSPPEKMHCDWSPPRVSTPSPLESLEVGFRFGFVFSRDWGFRDYLGFFFKSLFIATSDPTKRTPSSWSVKGAIKARLNHTSPEKRTPFKCFVLFLTPQRVFAAPRLKARPTNAFKNIGVNKLRLKE</sequence>
<feature type="region of interest" description="Disordered" evidence="1">
    <location>
        <begin position="1"/>
        <end position="34"/>
    </location>
</feature>
<feature type="compositionally biased region" description="Basic and acidic residues" evidence="1">
    <location>
        <begin position="9"/>
        <end position="23"/>
    </location>
</feature>